<dbReference type="Proteomes" id="UP000001625">
    <property type="component" value="Chromosome"/>
</dbReference>
<protein>
    <recommendedName>
        <fullName evidence="2">V-type ATP synthase subunit E</fullName>
    </recommendedName>
</protein>
<sequence>MSDSQQIGNLESALLERAKKLAAEYLAGGQQVHKQIIADANQRLRVEEEREVLAAKAHAERIYQQRIQAAELELSSELDHVRWDLVNTILEYLPGRLKELAADDAQYHPLLLDWLREAAQAIERDHLLVQANPRDLQHLKKDWASYAKAAAADKRLELSEQTIDCIGGILVSSEDGDIRFDNTFEGRMEKLGDALHGVIIEQLASGEMHRG</sequence>
<gene>
    <name evidence="5" type="ordered locus">Slit_2553</name>
</gene>
<organism evidence="5 6">
    <name type="scientific">Sideroxydans lithotrophicus (strain ES-1)</name>
    <dbReference type="NCBI Taxonomy" id="580332"/>
    <lineage>
        <taxon>Bacteria</taxon>
        <taxon>Pseudomonadati</taxon>
        <taxon>Pseudomonadota</taxon>
        <taxon>Betaproteobacteria</taxon>
        <taxon>Nitrosomonadales</taxon>
        <taxon>Gallionellaceae</taxon>
        <taxon>Sideroxydans</taxon>
    </lineage>
</organism>
<proteinExistence type="inferred from homology"/>
<dbReference type="Gene3D" id="3.30.2320.30">
    <property type="entry name" value="ATP synthase, E subunit, C-terminal"/>
    <property type="match status" value="1"/>
</dbReference>
<dbReference type="SUPFAM" id="SSF160527">
    <property type="entry name" value="V-type ATPase subunit E-like"/>
    <property type="match status" value="1"/>
</dbReference>
<keyword evidence="6" id="KW-1185">Reference proteome</keyword>
<evidence type="ECO:0000256" key="3">
    <source>
        <dbReference type="ARBA" id="ARBA00022448"/>
    </source>
</evidence>
<keyword evidence="3" id="KW-0813">Transport</keyword>
<dbReference type="RefSeq" id="WP_013030676.1">
    <property type="nucleotide sequence ID" value="NC_013959.1"/>
</dbReference>
<reference evidence="5 6" key="1">
    <citation type="submission" date="2010-03" db="EMBL/GenBank/DDBJ databases">
        <title>Complete sequence of Sideroxydans lithotrophicus ES-1.</title>
        <authorList>
            <consortium name="US DOE Joint Genome Institute"/>
            <person name="Lucas S."/>
            <person name="Copeland A."/>
            <person name="Lapidus A."/>
            <person name="Cheng J.-F."/>
            <person name="Bruce D."/>
            <person name="Goodwin L."/>
            <person name="Pitluck S."/>
            <person name="Munk A.C."/>
            <person name="Detter J.C."/>
            <person name="Han C."/>
            <person name="Tapia R."/>
            <person name="Larimer F."/>
            <person name="Land M."/>
            <person name="Hauser L."/>
            <person name="Kyrpides N."/>
            <person name="Ivanova N."/>
            <person name="Emerson D."/>
            <person name="Woyke T."/>
        </authorList>
    </citation>
    <scope>NUCLEOTIDE SEQUENCE [LARGE SCALE GENOMIC DNA]</scope>
    <source>
        <strain evidence="5 6">ES-1</strain>
    </source>
</reference>
<dbReference type="eggNOG" id="COG1390">
    <property type="taxonomic scope" value="Bacteria"/>
</dbReference>
<dbReference type="AlphaFoldDB" id="D5CN81"/>
<dbReference type="InterPro" id="IPR002842">
    <property type="entry name" value="ATPase_V1_Esu"/>
</dbReference>
<evidence type="ECO:0000256" key="1">
    <source>
        <dbReference type="ARBA" id="ARBA00005901"/>
    </source>
</evidence>
<name>D5CN81_SIDLE</name>
<dbReference type="KEGG" id="slt:Slit_2553"/>
<dbReference type="EMBL" id="CP001965">
    <property type="protein sequence ID" value="ADE12778.1"/>
    <property type="molecule type" value="Genomic_DNA"/>
</dbReference>
<dbReference type="GO" id="GO:0033178">
    <property type="term" value="C:proton-transporting two-sector ATPase complex, catalytic domain"/>
    <property type="evidence" value="ECO:0007669"/>
    <property type="project" value="InterPro"/>
</dbReference>
<comment type="similarity">
    <text evidence="1">Belongs to the V-ATPase E subunit family.</text>
</comment>
<dbReference type="InterPro" id="IPR038495">
    <property type="entry name" value="ATPase_E_C"/>
</dbReference>
<dbReference type="STRING" id="580332.Slit_2553"/>
<evidence type="ECO:0000256" key="2">
    <source>
        <dbReference type="ARBA" id="ARBA00020756"/>
    </source>
</evidence>
<dbReference type="OrthoDB" id="5794867at2"/>
<evidence type="ECO:0000256" key="4">
    <source>
        <dbReference type="ARBA" id="ARBA00023065"/>
    </source>
</evidence>
<dbReference type="HOGENOM" id="CLU_1299256_0_0_4"/>
<evidence type="ECO:0000313" key="5">
    <source>
        <dbReference type="EMBL" id="ADE12778.1"/>
    </source>
</evidence>
<evidence type="ECO:0000313" key="6">
    <source>
        <dbReference type="Proteomes" id="UP000001625"/>
    </source>
</evidence>
<dbReference type="GO" id="GO:0046961">
    <property type="term" value="F:proton-transporting ATPase activity, rotational mechanism"/>
    <property type="evidence" value="ECO:0007669"/>
    <property type="project" value="InterPro"/>
</dbReference>
<keyword evidence="4" id="KW-0406">Ion transport</keyword>
<accession>D5CN81</accession>
<dbReference type="Pfam" id="PF01991">
    <property type="entry name" value="vATP-synt_E"/>
    <property type="match status" value="1"/>
</dbReference>